<dbReference type="Pfam" id="PF05183">
    <property type="entry name" value="RdRP"/>
    <property type="match status" value="1"/>
</dbReference>
<dbReference type="AlphaFoldDB" id="A0A9P7AVB2"/>
<keyword evidence="1" id="KW-0808">Transferase</keyword>
<dbReference type="GeneID" id="64600113"/>
<dbReference type="InterPro" id="IPR057596">
    <property type="entry name" value="RDRP_core"/>
</dbReference>
<reference evidence="3" key="1">
    <citation type="journal article" date="2020" name="New Phytol.">
        <title>Comparative genomics reveals dynamic genome evolution in host specialist ectomycorrhizal fungi.</title>
        <authorList>
            <person name="Lofgren L.A."/>
            <person name="Nguyen N.H."/>
            <person name="Vilgalys R."/>
            <person name="Ruytinx J."/>
            <person name="Liao H.L."/>
            <person name="Branco S."/>
            <person name="Kuo A."/>
            <person name="LaButti K."/>
            <person name="Lipzen A."/>
            <person name="Andreopoulos W."/>
            <person name="Pangilinan J."/>
            <person name="Riley R."/>
            <person name="Hundley H."/>
            <person name="Na H."/>
            <person name="Barry K."/>
            <person name="Grigoriev I.V."/>
            <person name="Stajich J.E."/>
            <person name="Kennedy P.G."/>
        </authorList>
    </citation>
    <scope>NUCLEOTIDE SEQUENCE</scope>
    <source>
        <strain evidence="3">S12</strain>
    </source>
</reference>
<keyword evidence="1" id="KW-0548">Nucleotidyltransferase</keyword>
<evidence type="ECO:0000256" key="1">
    <source>
        <dbReference type="RuleBase" id="RU363098"/>
    </source>
</evidence>
<dbReference type="Proteomes" id="UP000719766">
    <property type="component" value="Unassembled WGS sequence"/>
</dbReference>
<dbReference type="InterPro" id="IPR007855">
    <property type="entry name" value="RDRP"/>
</dbReference>
<keyword evidence="4" id="KW-1185">Reference proteome</keyword>
<comment type="catalytic activity">
    <reaction evidence="1">
        <text>RNA(n) + a ribonucleoside 5'-triphosphate = RNA(n+1) + diphosphate</text>
        <dbReference type="Rhea" id="RHEA:21248"/>
        <dbReference type="Rhea" id="RHEA-COMP:14527"/>
        <dbReference type="Rhea" id="RHEA-COMP:17342"/>
        <dbReference type="ChEBI" id="CHEBI:33019"/>
        <dbReference type="ChEBI" id="CHEBI:61557"/>
        <dbReference type="ChEBI" id="CHEBI:140395"/>
        <dbReference type="EC" id="2.7.7.48"/>
    </reaction>
</comment>
<accession>A0A9P7AVB2</accession>
<gene>
    <name evidence="3" type="ORF">HD556DRAFT_1441761</name>
</gene>
<keyword evidence="1" id="KW-0696">RNA-directed RNA polymerase</keyword>
<name>A0A9P7AVB2_9AGAM</name>
<dbReference type="EMBL" id="JABBWE010000020">
    <property type="protein sequence ID" value="KAG1795927.1"/>
    <property type="molecule type" value="Genomic_DNA"/>
</dbReference>
<keyword evidence="1" id="KW-0694">RNA-binding</keyword>
<dbReference type="GO" id="GO:0003968">
    <property type="term" value="F:RNA-directed RNA polymerase activity"/>
    <property type="evidence" value="ECO:0007669"/>
    <property type="project" value="UniProtKB-KW"/>
</dbReference>
<evidence type="ECO:0000313" key="3">
    <source>
        <dbReference type="EMBL" id="KAG1795927.1"/>
    </source>
</evidence>
<dbReference type="GO" id="GO:0003723">
    <property type="term" value="F:RNA binding"/>
    <property type="evidence" value="ECO:0007669"/>
    <property type="project" value="UniProtKB-KW"/>
</dbReference>
<comment type="similarity">
    <text evidence="1">Belongs to the RdRP family.</text>
</comment>
<dbReference type="RefSeq" id="XP_041161580.1">
    <property type="nucleotide sequence ID" value="XM_041306349.1"/>
</dbReference>
<dbReference type="GO" id="GO:0031380">
    <property type="term" value="C:nuclear RNA-directed RNA polymerase complex"/>
    <property type="evidence" value="ECO:0007669"/>
    <property type="project" value="TreeGrafter"/>
</dbReference>
<comment type="caution">
    <text evidence="3">The sequence shown here is derived from an EMBL/GenBank/DDBJ whole genome shotgun (WGS) entry which is preliminary data.</text>
</comment>
<dbReference type="PANTHER" id="PTHR23079:SF14">
    <property type="entry name" value="RNA-DEPENDENT RNA POLYMERASE"/>
    <property type="match status" value="1"/>
</dbReference>
<dbReference type="EC" id="2.7.7.48" evidence="1"/>
<evidence type="ECO:0000313" key="4">
    <source>
        <dbReference type="Proteomes" id="UP000719766"/>
    </source>
</evidence>
<evidence type="ECO:0000259" key="2">
    <source>
        <dbReference type="Pfam" id="PF05183"/>
    </source>
</evidence>
<protein>
    <recommendedName>
        <fullName evidence="1">RNA-dependent RNA polymerase</fullName>
        <ecNumber evidence="1">2.7.7.48</ecNumber>
    </recommendedName>
</protein>
<dbReference type="GO" id="GO:0030422">
    <property type="term" value="P:siRNA processing"/>
    <property type="evidence" value="ECO:0007669"/>
    <property type="project" value="TreeGrafter"/>
</dbReference>
<feature type="domain" description="RDRP core" evidence="2">
    <location>
        <begin position="3"/>
        <end position="263"/>
    </location>
</feature>
<organism evidence="3 4">
    <name type="scientific">Suillus plorans</name>
    <dbReference type="NCBI Taxonomy" id="116603"/>
    <lineage>
        <taxon>Eukaryota</taxon>
        <taxon>Fungi</taxon>
        <taxon>Dikarya</taxon>
        <taxon>Basidiomycota</taxon>
        <taxon>Agaricomycotina</taxon>
        <taxon>Agaricomycetes</taxon>
        <taxon>Agaricomycetidae</taxon>
        <taxon>Boletales</taxon>
        <taxon>Suillineae</taxon>
        <taxon>Suillaceae</taxon>
        <taxon>Suillus</taxon>
    </lineage>
</organism>
<sequence>MVMLDSGFTPRDCPVLAEKLRNVLKTMVNDFVQRHKIEVPMSCVGWIVPDPSETLAPDEVQILSKDSKFRCPDGTESNVVLGDVLVKAVEKPELRRYTDMIVCSVQGTRWFADLLAGGGYDEDKAIAIWQPSIVSHFKNADLKYSHPPDNLSENFHKNTLRVDDFLEQHQGCKFDDVIPRLQSFLLGGLRDISSVGKYSNLHDVTVYTLGYAHNETIRLAYMFCNILDGAKSGLTVLPEVIKSDTKLYHKCSPEWKECGEEKPETNEMNAQRPKGMTEFVMDAIMSHAWNHRDLQLQQVDIAFSRHHGHRDSALEKPWQDAESRLQRVKCNNEHAALTMEMELSKIRKHVEKMREEYRKSIRRSFSGLKIER</sequence>
<proteinExistence type="inferred from homology"/>
<dbReference type="OrthoDB" id="10055769at2759"/>
<dbReference type="PANTHER" id="PTHR23079">
    <property type="entry name" value="RNA-DEPENDENT RNA POLYMERASE"/>
    <property type="match status" value="1"/>
</dbReference>